<evidence type="ECO:0000313" key="2">
    <source>
        <dbReference type="Proteomes" id="UP001229421"/>
    </source>
</evidence>
<keyword evidence="2" id="KW-1185">Reference proteome</keyword>
<protein>
    <submittedName>
        <fullName evidence="1">Uncharacterized protein</fullName>
    </submittedName>
</protein>
<accession>A0AAD8L6Z4</accession>
<comment type="caution">
    <text evidence="1">The sequence shown here is derived from an EMBL/GenBank/DDBJ whole genome shotgun (WGS) entry which is preliminary data.</text>
</comment>
<sequence length="126" mass="14499">MVYIDLIFFKIYNLCNQLAKCQFFYDLTTSRDTPFACVFLSIRKLTSRGVHGIYMIRPNLLISNRIRGATLALDINLETTIHLLVSLLLKLVIAKNSSKARKMTMLNDITSLNTPTRLWFSINEQP</sequence>
<organism evidence="1 2">
    <name type="scientific">Tagetes erecta</name>
    <name type="common">African marigold</name>
    <dbReference type="NCBI Taxonomy" id="13708"/>
    <lineage>
        <taxon>Eukaryota</taxon>
        <taxon>Viridiplantae</taxon>
        <taxon>Streptophyta</taxon>
        <taxon>Embryophyta</taxon>
        <taxon>Tracheophyta</taxon>
        <taxon>Spermatophyta</taxon>
        <taxon>Magnoliopsida</taxon>
        <taxon>eudicotyledons</taxon>
        <taxon>Gunneridae</taxon>
        <taxon>Pentapetalae</taxon>
        <taxon>asterids</taxon>
        <taxon>campanulids</taxon>
        <taxon>Asterales</taxon>
        <taxon>Asteraceae</taxon>
        <taxon>Asteroideae</taxon>
        <taxon>Heliantheae alliance</taxon>
        <taxon>Tageteae</taxon>
        <taxon>Tagetes</taxon>
    </lineage>
</organism>
<dbReference type="AlphaFoldDB" id="A0AAD8L6Z4"/>
<evidence type="ECO:0000313" key="1">
    <source>
        <dbReference type="EMBL" id="KAK1432355.1"/>
    </source>
</evidence>
<dbReference type="EMBL" id="JAUHHV010000002">
    <property type="protein sequence ID" value="KAK1432355.1"/>
    <property type="molecule type" value="Genomic_DNA"/>
</dbReference>
<proteinExistence type="predicted"/>
<dbReference type="Proteomes" id="UP001229421">
    <property type="component" value="Unassembled WGS sequence"/>
</dbReference>
<name>A0AAD8L6Z4_TARER</name>
<gene>
    <name evidence="1" type="ORF">QVD17_09251</name>
</gene>
<reference evidence="1" key="1">
    <citation type="journal article" date="2023" name="bioRxiv">
        <title>Improved chromosome-level genome assembly for marigold (Tagetes erecta).</title>
        <authorList>
            <person name="Jiang F."/>
            <person name="Yuan L."/>
            <person name="Wang S."/>
            <person name="Wang H."/>
            <person name="Xu D."/>
            <person name="Wang A."/>
            <person name="Fan W."/>
        </authorList>
    </citation>
    <scope>NUCLEOTIDE SEQUENCE</scope>
    <source>
        <strain evidence="1">WSJ</strain>
        <tissue evidence="1">Leaf</tissue>
    </source>
</reference>